<dbReference type="AlphaFoldDB" id="A0A0E9XI43"/>
<dbReference type="EMBL" id="GBXM01007072">
    <property type="protein sequence ID" value="JAI01506.1"/>
    <property type="molecule type" value="Transcribed_RNA"/>
</dbReference>
<sequence>MNAFMRQSLVRYFQDSVFVCAV</sequence>
<reference evidence="1" key="1">
    <citation type="submission" date="2014-11" db="EMBL/GenBank/DDBJ databases">
        <authorList>
            <person name="Amaro Gonzalez C."/>
        </authorList>
    </citation>
    <scope>NUCLEOTIDE SEQUENCE</scope>
</reference>
<reference evidence="1" key="2">
    <citation type="journal article" date="2015" name="Fish Shellfish Immunol.">
        <title>Early steps in the European eel (Anguilla anguilla)-Vibrio vulnificus interaction in the gills: Role of the RtxA13 toxin.</title>
        <authorList>
            <person name="Callol A."/>
            <person name="Pajuelo D."/>
            <person name="Ebbesson L."/>
            <person name="Teles M."/>
            <person name="MacKenzie S."/>
            <person name="Amaro C."/>
        </authorList>
    </citation>
    <scope>NUCLEOTIDE SEQUENCE</scope>
</reference>
<accession>A0A0E9XI43</accession>
<organism evidence="1">
    <name type="scientific">Anguilla anguilla</name>
    <name type="common">European freshwater eel</name>
    <name type="synonym">Muraena anguilla</name>
    <dbReference type="NCBI Taxonomy" id="7936"/>
    <lineage>
        <taxon>Eukaryota</taxon>
        <taxon>Metazoa</taxon>
        <taxon>Chordata</taxon>
        <taxon>Craniata</taxon>
        <taxon>Vertebrata</taxon>
        <taxon>Euteleostomi</taxon>
        <taxon>Actinopterygii</taxon>
        <taxon>Neopterygii</taxon>
        <taxon>Teleostei</taxon>
        <taxon>Anguilliformes</taxon>
        <taxon>Anguillidae</taxon>
        <taxon>Anguilla</taxon>
    </lineage>
</organism>
<evidence type="ECO:0000313" key="1">
    <source>
        <dbReference type="EMBL" id="JAI01506.1"/>
    </source>
</evidence>
<name>A0A0E9XI43_ANGAN</name>
<protein>
    <submittedName>
        <fullName evidence="1">Uncharacterized protein</fullName>
    </submittedName>
</protein>
<proteinExistence type="predicted"/>